<dbReference type="InterPro" id="IPR039569">
    <property type="entry name" value="FAS1-like_DH_region"/>
</dbReference>
<accession>A0AAJ3NTX0</accession>
<dbReference type="Pfam" id="PF13452">
    <property type="entry name" value="FAS1_DH_region"/>
    <property type="match status" value="1"/>
</dbReference>
<dbReference type="SUPFAM" id="SSF54637">
    <property type="entry name" value="Thioesterase/thiol ester dehydrase-isomerase"/>
    <property type="match status" value="1"/>
</dbReference>
<feature type="domain" description="FAS1-like dehydratase" evidence="1">
    <location>
        <begin position="53"/>
        <end position="118"/>
    </location>
</feature>
<proteinExistence type="predicted"/>
<organism evidence="2 3">
    <name type="scientific">Mycobacterium saskatchewanense</name>
    <dbReference type="NCBI Taxonomy" id="220927"/>
    <lineage>
        <taxon>Bacteria</taxon>
        <taxon>Bacillati</taxon>
        <taxon>Actinomycetota</taxon>
        <taxon>Actinomycetes</taxon>
        <taxon>Mycobacteriales</taxon>
        <taxon>Mycobacteriaceae</taxon>
        <taxon>Mycobacterium</taxon>
        <taxon>Mycobacterium simiae complex</taxon>
    </lineage>
</organism>
<dbReference type="Gene3D" id="3.10.129.10">
    <property type="entry name" value="Hotdog Thioesterase"/>
    <property type="match status" value="1"/>
</dbReference>
<dbReference type="Proteomes" id="UP000193387">
    <property type="component" value="Unassembled WGS sequence"/>
</dbReference>
<sequence length="129" mass="14205">MNLSTKGETLIEVRQRVEPVKLAEVAAAIGTESAGETARLTLYFGPTVAGEQLLVDRLGLDLSRALLAGQSYEWQRPFEPQETVTIRVFIDDVYEKGSNTFGVVATEIRDDSGDLVQQQRTTFIEATAK</sequence>
<evidence type="ECO:0000313" key="2">
    <source>
        <dbReference type="EMBL" id="ORW74635.1"/>
    </source>
</evidence>
<protein>
    <recommendedName>
        <fullName evidence="1">FAS1-like dehydratase domain-containing protein</fullName>
    </recommendedName>
</protein>
<comment type="caution">
    <text evidence="2">The sequence shown here is derived from an EMBL/GenBank/DDBJ whole genome shotgun (WGS) entry which is preliminary data.</text>
</comment>
<dbReference type="InterPro" id="IPR029069">
    <property type="entry name" value="HotDog_dom_sf"/>
</dbReference>
<dbReference type="EMBL" id="LQPR01000007">
    <property type="protein sequence ID" value="ORW74635.1"/>
    <property type="molecule type" value="Genomic_DNA"/>
</dbReference>
<evidence type="ECO:0000259" key="1">
    <source>
        <dbReference type="Pfam" id="PF13452"/>
    </source>
</evidence>
<dbReference type="AlphaFoldDB" id="A0AAJ3NTX0"/>
<name>A0AAJ3NTX0_9MYCO</name>
<keyword evidence="3" id="KW-1185">Reference proteome</keyword>
<gene>
    <name evidence="2" type="ORF">AWC23_04430</name>
</gene>
<reference evidence="2 3" key="1">
    <citation type="submission" date="2016-01" db="EMBL/GenBank/DDBJ databases">
        <title>The new phylogeny of the genus Mycobacterium.</title>
        <authorList>
            <person name="Tarcisio F."/>
            <person name="Conor M."/>
            <person name="Antonella G."/>
            <person name="Elisabetta G."/>
            <person name="Giulia F.S."/>
            <person name="Sara T."/>
            <person name="Anna F."/>
            <person name="Clotilde B."/>
            <person name="Roberto B."/>
            <person name="Veronica D.S."/>
            <person name="Fabio R."/>
            <person name="Monica P."/>
            <person name="Olivier J."/>
            <person name="Enrico T."/>
            <person name="Nicola S."/>
        </authorList>
    </citation>
    <scope>NUCLEOTIDE SEQUENCE [LARGE SCALE GENOMIC DNA]</scope>
    <source>
        <strain evidence="2 3">DSM 44616</strain>
    </source>
</reference>
<evidence type="ECO:0000313" key="3">
    <source>
        <dbReference type="Proteomes" id="UP000193387"/>
    </source>
</evidence>